<dbReference type="InterPro" id="IPR002509">
    <property type="entry name" value="NODB_dom"/>
</dbReference>
<feature type="signal peptide" evidence="1">
    <location>
        <begin position="1"/>
        <end position="23"/>
    </location>
</feature>
<dbReference type="Pfam" id="PF01522">
    <property type="entry name" value="Polysacc_deac_1"/>
    <property type="match status" value="1"/>
</dbReference>
<dbReference type="Gene3D" id="3.20.20.370">
    <property type="entry name" value="Glycoside hydrolase/deacetylase"/>
    <property type="match status" value="1"/>
</dbReference>
<dbReference type="PANTHER" id="PTHR10587">
    <property type="entry name" value="GLYCOSYL TRANSFERASE-RELATED"/>
    <property type="match status" value="1"/>
</dbReference>
<dbReference type="RefSeq" id="WP_154328489.1">
    <property type="nucleotide sequence ID" value="NZ_CP045696.1"/>
</dbReference>
<dbReference type="GO" id="GO:0005975">
    <property type="term" value="P:carbohydrate metabolic process"/>
    <property type="evidence" value="ECO:0007669"/>
    <property type="project" value="InterPro"/>
</dbReference>
<evidence type="ECO:0000259" key="2">
    <source>
        <dbReference type="PROSITE" id="PS51677"/>
    </source>
</evidence>
<dbReference type="InterPro" id="IPR050248">
    <property type="entry name" value="Polysacc_deacetylase_ArnD"/>
</dbReference>
<feature type="chain" id="PRO_5026914529" evidence="1">
    <location>
        <begin position="24"/>
        <end position="293"/>
    </location>
</feature>
<proteinExistence type="predicted"/>
<dbReference type="GO" id="GO:0016810">
    <property type="term" value="F:hydrolase activity, acting on carbon-nitrogen (but not peptide) bonds"/>
    <property type="evidence" value="ECO:0007669"/>
    <property type="project" value="InterPro"/>
</dbReference>
<dbReference type="EMBL" id="VULT01000014">
    <property type="protein sequence ID" value="MSS17985.1"/>
    <property type="molecule type" value="Genomic_DNA"/>
</dbReference>
<comment type="caution">
    <text evidence="3">The sequence shown here is derived from an EMBL/GenBank/DDBJ whole genome shotgun (WGS) entry which is preliminary data.</text>
</comment>
<evidence type="ECO:0000313" key="3">
    <source>
        <dbReference type="EMBL" id="MSS17985.1"/>
    </source>
</evidence>
<accession>A0A6L5XE30</accession>
<organism evidence="3 4">
    <name type="scientific">Sodaliphilus pleomorphus</name>
    <dbReference type="NCBI Taxonomy" id="2606626"/>
    <lineage>
        <taxon>Bacteria</taxon>
        <taxon>Pseudomonadati</taxon>
        <taxon>Bacteroidota</taxon>
        <taxon>Bacteroidia</taxon>
        <taxon>Bacteroidales</taxon>
        <taxon>Muribaculaceae</taxon>
        <taxon>Sodaliphilus</taxon>
    </lineage>
</organism>
<dbReference type="Proteomes" id="UP000483362">
    <property type="component" value="Unassembled WGS sequence"/>
</dbReference>
<gene>
    <name evidence="3" type="ORF">FYJ29_09485</name>
</gene>
<keyword evidence="4" id="KW-1185">Reference proteome</keyword>
<dbReference type="SUPFAM" id="SSF88713">
    <property type="entry name" value="Glycoside hydrolase/deacetylase"/>
    <property type="match status" value="1"/>
</dbReference>
<sequence>MKTKIILLLAAVLAVVAGFPCQATGKHTKKAPKRACIELENDQYGVTRRINPKCKAVYLVFTAHYSTNDNGHFENFDGIVPVLDVLKEKKVRGSFFPTGLCFDQPQYKAAIKRIVDEGHYLSAHSYGHLLMCDGEKSLVTRDSIDNDIKLMEKKLGEVGLKKSQYCWMIPPYETYNQENVDELQRLGYHLISPTPGIKTDMDWAAPGDKNYVSAHDIMQQLWDYEAKHGMNGVILLVHAMNYPGRTQADRVYDHLGEIIDGLRARGYTFKTMNDVIAASRKRLVFNTSIVERP</sequence>
<feature type="domain" description="NodB homology" evidence="2">
    <location>
        <begin position="62"/>
        <end position="270"/>
    </location>
</feature>
<evidence type="ECO:0000256" key="1">
    <source>
        <dbReference type="SAM" id="SignalP"/>
    </source>
</evidence>
<reference evidence="3 4" key="1">
    <citation type="submission" date="2019-08" db="EMBL/GenBank/DDBJ databases">
        <title>In-depth cultivation of the pig gut microbiome towards novel bacterial diversity and tailored functional studies.</title>
        <authorList>
            <person name="Wylensek D."/>
            <person name="Hitch T.C.A."/>
            <person name="Clavel T."/>
        </authorList>
    </citation>
    <scope>NUCLEOTIDE SEQUENCE [LARGE SCALE GENOMIC DNA]</scope>
    <source>
        <strain evidence="3 4">Oil-RF-744-WCA-WT-10</strain>
    </source>
</reference>
<dbReference type="PROSITE" id="PS51677">
    <property type="entry name" value="NODB"/>
    <property type="match status" value="1"/>
</dbReference>
<dbReference type="PANTHER" id="PTHR10587:SF78">
    <property type="entry name" value="PEPTIDOGLYCAN-N-ACETYLMURAMIC ACID DEACETYLASE PDAA"/>
    <property type="match status" value="1"/>
</dbReference>
<dbReference type="AlphaFoldDB" id="A0A6L5XE30"/>
<keyword evidence="1" id="KW-0732">Signal</keyword>
<dbReference type="InterPro" id="IPR011330">
    <property type="entry name" value="Glyco_hydro/deAcase_b/a-brl"/>
</dbReference>
<evidence type="ECO:0000313" key="4">
    <source>
        <dbReference type="Proteomes" id="UP000483362"/>
    </source>
</evidence>
<dbReference type="GO" id="GO:0016020">
    <property type="term" value="C:membrane"/>
    <property type="evidence" value="ECO:0007669"/>
    <property type="project" value="TreeGrafter"/>
</dbReference>
<name>A0A6L5XE30_9BACT</name>
<protein>
    <submittedName>
        <fullName evidence="3">Polysaccharide deacetylase family protein</fullName>
    </submittedName>
</protein>